<comment type="caution">
    <text evidence="13">The sequence shown here is derived from an EMBL/GenBank/DDBJ whole genome shotgun (WGS) entry which is preliminary data.</text>
</comment>
<evidence type="ECO:0000256" key="2">
    <source>
        <dbReference type="ARBA" id="ARBA00010617"/>
    </source>
</evidence>
<evidence type="ECO:0000256" key="4">
    <source>
        <dbReference type="ARBA" id="ARBA00022692"/>
    </source>
</evidence>
<evidence type="ECO:0000256" key="12">
    <source>
        <dbReference type="SAM" id="Phobius"/>
    </source>
</evidence>
<evidence type="ECO:0000256" key="3">
    <source>
        <dbReference type="ARBA" id="ARBA00022617"/>
    </source>
</evidence>
<dbReference type="InterPro" id="IPR036396">
    <property type="entry name" value="Cyt_P450_sf"/>
</dbReference>
<keyword evidence="4 12" id="KW-0812">Transmembrane</keyword>
<dbReference type="PANTHER" id="PTHR24282:SF20">
    <property type="entry name" value="CYTOCHROME P450 CYP749A22-LIKE"/>
    <property type="match status" value="1"/>
</dbReference>
<keyword evidence="14" id="KW-1185">Reference proteome</keyword>
<comment type="similarity">
    <text evidence="2 11">Belongs to the cytochrome P450 family.</text>
</comment>
<dbReference type="PANTHER" id="PTHR24282">
    <property type="entry name" value="CYTOCHROME P450 FAMILY MEMBER"/>
    <property type="match status" value="1"/>
</dbReference>
<evidence type="ECO:0000313" key="14">
    <source>
        <dbReference type="Proteomes" id="UP001188597"/>
    </source>
</evidence>
<dbReference type="GO" id="GO:0004497">
    <property type="term" value="F:monooxygenase activity"/>
    <property type="evidence" value="ECO:0007669"/>
    <property type="project" value="UniProtKB-KW"/>
</dbReference>
<dbReference type="SUPFAM" id="SSF48264">
    <property type="entry name" value="Cytochrome P450"/>
    <property type="match status" value="1"/>
</dbReference>
<feature type="transmembrane region" description="Helical" evidence="12">
    <location>
        <begin position="6"/>
        <end position="27"/>
    </location>
</feature>
<evidence type="ECO:0000256" key="8">
    <source>
        <dbReference type="ARBA" id="ARBA00023004"/>
    </source>
</evidence>
<reference evidence="13" key="1">
    <citation type="submission" date="2022-12" db="EMBL/GenBank/DDBJ databases">
        <title>Draft genome assemblies for two species of Escallonia (Escalloniales).</title>
        <authorList>
            <person name="Chanderbali A."/>
            <person name="Dervinis C."/>
            <person name="Anghel I."/>
            <person name="Soltis D."/>
            <person name="Soltis P."/>
            <person name="Zapata F."/>
        </authorList>
    </citation>
    <scope>NUCLEOTIDE SEQUENCE</scope>
    <source>
        <strain evidence="13">UCBG64.0493</strain>
        <tissue evidence="13">Leaf</tissue>
    </source>
</reference>
<dbReference type="InterPro" id="IPR017972">
    <property type="entry name" value="Cyt_P450_CS"/>
</dbReference>
<dbReference type="GO" id="GO:0016020">
    <property type="term" value="C:membrane"/>
    <property type="evidence" value="ECO:0007669"/>
    <property type="project" value="UniProtKB-SubCell"/>
</dbReference>
<evidence type="ECO:0000313" key="13">
    <source>
        <dbReference type="EMBL" id="KAK3039789.1"/>
    </source>
</evidence>
<evidence type="ECO:0000256" key="5">
    <source>
        <dbReference type="ARBA" id="ARBA00022723"/>
    </source>
</evidence>
<dbReference type="GO" id="GO:0005506">
    <property type="term" value="F:iron ion binding"/>
    <property type="evidence" value="ECO:0007669"/>
    <property type="project" value="InterPro"/>
</dbReference>
<evidence type="ECO:0008006" key="15">
    <source>
        <dbReference type="Google" id="ProtNLM"/>
    </source>
</evidence>
<gene>
    <name evidence="13" type="ORF">RJ639_027102</name>
</gene>
<dbReference type="PRINTS" id="PR00385">
    <property type="entry name" value="P450"/>
</dbReference>
<dbReference type="InterPro" id="IPR050665">
    <property type="entry name" value="Cytochrome_P450_Monooxygen"/>
</dbReference>
<dbReference type="GO" id="GO:0020037">
    <property type="term" value="F:heme binding"/>
    <property type="evidence" value="ECO:0007669"/>
    <property type="project" value="InterPro"/>
</dbReference>
<evidence type="ECO:0000256" key="9">
    <source>
        <dbReference type="ARBA" id="ARBA00023033"/>
    </source>
</evidence>
<evidence type="ECO:0000256" key="1">
    <source>
        <dbReference type="ARBA" id="ARBA00004370"/>
    </source>
</evidence>
<keyword evidence="6 12" id="KW-1133">Transmembrane helix</keyword>
<organism evidence="13 14">
    <name type="scientific">Escallonia herrerae</name>
    <dbReference type="NCBI Taxonomy" id="1293975"/>
    <lineage>
        <taxon>Eukaryota</taxon>
        <taxon>Viridiplantae</taxon>
        <taxon>Streptophyta</taxon>
        <taxon>Embryophyta</taxon>
        <taxon>Tracheophyta</taxon>
        <taxon>Spermatophyta</taxon>
        <taxon>Magnoliopsida</taxon>
        <taxon>eudicotyledons</taxon>
        <taxon>Gunneridae</taxon>
        <taxon>Pentapetalae</taxon>
        <taxon>asterids</taxon>
        <taxon>campanulids</taxon>
        <taxon>Escalloniales</taxon>
        <taxon>Escalloniaceae</taxon>
        <taxon>Escallonia</taxon>
    </lineage>
</organism>
<comment type="subcellular location">
    <subcellularLocation>
        <location evidence="1">Membrane</location>
    </subcellularLocation>
</comment>
<protein>
    <recommendedName>
        <fullName evidence="15">Cytochrome P450</fullName>
    </recommendedName>
</protein>
<keyword evidence="5 11" id="KW-0479">Metal-binding</keyword>
<dbReference type="GO" id="GO:0016705">
    <property type="term" value="F:oxidoreductase activity, acting on paired donors, with incorporation or reduction of molecular oxygen"/>
    <property type="evidence" value="ECO:0007669"/>
    <property type="project" value="InterPro"/>
</dbReference>
<dbReference type="AlphaFoldDB" id="A0AA88X5J6"/>
<evidence type="ECO:0000256" key="11">
    <source>
        <dbReference type="RuleBase" id="RU000461"/>
    </source>
</evidence>
<evidence type="ECO:0000256" key="10">
    <source>
        <dbReference type="ARBA" id="ARBA00023136"/>
    </source>
</evidence>
<name>A0AA88X5J6_9ASTE</name>
<dbReference type="Pfam" id="PF00067">
    <property type="entry name" value="p450"/>
    <property type="match status" value="1"/>
</dbReference>
<keyword evidence="9 11" id="KW-0503">Monooxygenase</keyword>
<dbReference type="EMBL" id="JAVXUP010000069">
    <property type="protein sequence ID" value="KAK3039789.1"/>
    <property type="molecule type" value="Genomic_DNA"/>
</dbReference>
<keyword evidence="8 11" id="KW-0408">Iron</keyword>
<accession>A0AA88X5J6</accession>
<dbReference type="InterPro" id="IPR001128">
    <property type="entry name" value="Cyt_P450"/>
</dbReference>
<sequence>MGTMRTSIVFLCGTLFLYLLFIFIKLLHKVWWTPIQIQQAMRLQGIKGPSYRFLYGSTKEILKMRKESNGKPLELSHYIFPKIQPHLHSWINIYEYDSGNVSSVEMMLERWKQQEGKELEVFKEFRTAFGSSNLEGHDIFHMLTKLSMIIFRNAFKVRILGLRRNPYCTSKESTYLRSTWNIKCFTEETPKREKAMNGKVDSFGNDFLGLLVKANHDADEGNQITVDDVMNIIINELLRLYPPVVLLPRIVKHEAKLGKFNIPVNTTLVFPTLSIHHDTQIWGEDAQLFKPERFSEGVAKATNNNPAVFLPFGLGPRSCVGLNFAWA</sequence>
<evidence type="ECO:0000256" key="7">
    <source>
        <dbReference type="ARBA" id="ARBA00023002"/>
    </source>
</evidence>
<dbReference type="Proteomes" id="UP001188597">
    <property type="component" value="Unassembled WGS sequence"/>
</dbReference>
<evidence type="ECO:0000256" key="6">
    <source>
        <dbReference type="ARBA" id="ARBA00022989"/>
    </source>
</evidence>
<proteinExistence type="inferred from homology"/>
<keyword evidence="3 11" id="KW-0349">Heme</keyword>
<dbReference type="Gene3D" id="1.10.630.10">
    <property type="entry name" value="Cytochrome P450"/>
    <property type="match status" value="1"/>
</dbReference>
<keyword evidence="10 12" id="KW-0472">Membrane</keyword>
<keyword evidence="7 11" id="KW-0560">Oxidoreductase</keyword>
<dbReference type="PROSITE" id="PS00086">
    <property type="entry name" value="CYTOCHROME_P450"/>
    <property type="match status" value="1"/>
</dbReference>